<proteinExistence type="predicted"/>
<sequence length="106" mass="12033">MPDAESSSRCSSTLPTVLPKVHLLQPHRHRRYRKLFHHYHLHFYPRKATLHTLPTNNPRSGPIPRFPVLRSAPHTISWPTSRTSAPTSSTGACFDRSFTIQGALDP</sequence>
<dbReference type="EMBL" id="HBUE01180727">
    <property type="protein sequence ID" value="CAG6520117.1"/>
    <property type="molecule type" value="Transcribed_RNA"/>
</dbReference>
<organism evidence="1">
    <name type="scientific">Culex pipiens</name>
    <name type="common">House mosquito</name>
    <dbReference type="NCBI Taxonomy" id="7175"/>
    <lineage>
        <taxon>Eukaryota</taxon>
        <taxon>Metazoa</taxon>
        <taxon>Ecdysozoa</taxon>
        <taxon>Arthropoda</taxon>
        <taxon>Hexapoda</taxon>
        <taxon>Insecta</taxon>
        <taxon>Pterygota</taxon>
        <taxon>Neoptera</taxon>
        <taxon>Endopterygota</taxon>
        <taxon>Diptera</taxon>
        <taxon>Nematocera</taxon>
        <taxon>Culicoidea</taxon>
        <taxon>Culicidae</taxon>
        <taxon>Culicinae</taxon>
        <taxon>Culicini</taxon>
        <taxon>Culex</taxon>
        <taxon>Culex</taxon>
    </lineage>
</organism>
<reference evidence="1" key="1">
    <citation type="submission" date="2021-05" db="EMBL/GenBank/DDBJ databases">
        <authorList>
            <person name="Alioto T."/>
            <person name="Alioto T."/>
            <person name="Gomez Garrido J."/>
        </authorList>
    </citation>
    <scope>NUCLEOTIDE SEQUENCE</scope>
</reference>
<accession>A0A8D8JJA1</accession>
<evidence type="ECO:0000313" key="1">
    <source>
        <dbReference type="EMBL" id="CAG6571683.1"/>
    </source>
</evidence>
<name>A0A8D8JJA1_CULPI</name>
<protein>
    <submittedName>
        <fullName evidence="1">(northern house mosquito) hypothetical protein</fullName>
    </submittedName>
</protein>
<dbReference type="EMBL" id="HBUE01286334">
    <property type="protein sequence ID" value="CAG6571683.1"/>
    <property type="molecule type" value="Transcribed_RNA"/>
</dbReference>
<dbReference type="AlphaFoldDB" id="A0A8D8JJA1"/>